<dbReference type="Gene3D" id="3.40.1050.10">
    <property type="entry name" value="Carbonic anhydrase"/>
    <property type="match status" value="1"/>
</dbReference>
<name>A0A316G229_9GAMM</name>
<dbReference type="GO" id="GO:0015976">
    <property type="term" value="P:carbon utilization"/>
    <property type="evidence" value="ECO:0007669"/>
    <property type="project" value="InterPro"/>
</dbReference>
<evidence type="ECO:0000256" key="4">
    <source>
        <dbReference type="ARBA" id="ARBA00023239"/>
    </source>
</evidence>
<dbReference type="RefSeq" id="WP_109762074.1">
    <property type="nucleotide sequence ID" value="NZ_QGGU01000002.1"/>
</dbReference>
<comment type="similarity">
    <text evidence="1 7">Belongs to the beta-class carbonic anhydrase family.</text>
</comment>
<feature type="binding site" evidence="6">
    <location>
        <position position="100"/>
    </location>
    <ligand>
        <name>Zn(2+)</name>
        <dbReference type="ChEBI" id="CHEBI:29105"/>
    </ligand>
</feature>
<sequence>MSLENLKQNNIEWAERMVAQDADYFNNLSQGQKPEYLWIGCSDSRVPATQVVGLAPGDMFVHRNIANMVVHTDLNCMSVLQFAVEVLKVKHVIVCGHYGCGGVKASLGNAPAGLVDNWLTNIRDVYFNNEAKLQALPDDEKFDRMCELNVISQVYNVAKTKVVQGTWEKGQPLSIHGWIYGLKDGLIKDLDVTLNDQQGLHKAFHLKQG</sequence>
<comment type="cofactor">
    <cofactor evidence="6">
        <name>Zn(2+)</name>
        <dbReference type="ChEBI" id="CHEBI:29105"/>
    </cofactor>
    <text evidence="6">Binds 1 zinc ion per subunit.</text>
</comment>
<accession>A0A316G229</accession>
<dbReference type="PANTHER" id="PTHR11002:SF76">
    <property type="entry name" value="CARBONIC ANHYDRASE"/>
    <property type="match status" value="1"/>
</dbReference>
<organism evidence="8 9">
    <name type="scientific">Pleionea mediterranea</name>
    <dbReference type="NCBI Taxonomy" id="523701"/>
    <lineage>
        <taxon>Bacteria</taxon>
        <taxon>Pseudomonadati</taxon>
        <taxon>Pseudomonadota</taxon>
        <taxon>Gammaproteobacteria</taxon>
        <taxon>Oceanospirillales</taxon>
        <taxon>Pleioneaceae</taxon>
        <taxon>Pleionea</taxon>
    </lineage>
</organism>
<dbReference type="AlphaFoldDB" id="A0A316G229"/>
<evidence type="ECO:0000256" key="1">
    <source>
        <dbReference type="ARBA" id="ARBA00006217"/>
    </source>
</evidence>
<dbReference type="NCBIfam" id="NF007756">
    <property type="entry name" value="PRK10437.1"/>
    <property type="match status" value="1"/>
</dbReference>
<gene>
    <name evidence="8" type="ORF">C8D97_102338</name>
</gene>
<evidence type="ECO:0000256" key="3">
    <source>
        <dbReference type="ARBA" id="ARBA00022833"/>
    </source>
</evidence>
<dbReference type="InterPro" id="IPR015892">
    <property type="entry name" value="Carbonic_anhydrase_CS"/>
</dbReference>
<evidence type="ECO:0000256" key="7">
    <source>
        <dbReference type="RuleBase" id="RU003956"/>
    </source>
</evidence>
<dbReference type="InterPro" id="IPR001765">
    <property type="entry name" value="Carbonic_anhydrase"/>
</dbReference>
<dbReference type="SUPFAM" id="SSF53056">
    <property type="entry name" value="beta-carbonic anhydrase, cab"/>
    <property type="match status" value="1"/>
</dbReference>
<proteinExistence type="inferred from homology"/>
<dbReference type="PROSITE" id="PS00705">
    <property type="entry name" value="PROK_CO2_ANHYDRASE_2"/>
    <property type="match status" value="1"/>
</dbReference>
<dbReference type="InterPro" id="IPR036874">
    <property type="entry name" value="Carbonic_anhydrase_sf"/>
</dbReference>
<dbReference type="GO" id="GO:0004089">
    <property type="term" value="F:carbonate dehydratase activity"/>
    <property type="evidence" value="ECO:0007669"/>
    <property type="project" value="UniProtKB-UniRule"/>
</dbReference>
<feature type="binding site" evidence="6">
    <location>
        <position position="43"/>
    </location>
    <ligand>
        <name>Zn(2+)</name>
        <dbReference type="ChEBI" id="CHEBI:29105"/>
    </ligand>
</feature>
<dbReference type="OrthoDB" id="9797527at2"/>
<dbReference type="EMBL" id="QGGU01000002">
    <property type="protein sequence ID" value="PWK53946.1"/>
    <property type="molecule type" value="Genomic_DNA"/>
</dbReference>
<comment type="caution">
    <text evidence="8">The sequence shown here is derived from an EMBL/GenBank/DDBJ whole genome shotgun (WGS) entry which is preliminary data.</text>
</comment>
<dbReference type="FunFam" id="3.40.1050.10:FF:000001">
    <property type="entry name" value="Carbonic anhydrase"/>
    <property type="match status" value="1"/>
</dbReference>
<dbReference type="GO" id="GO:0008270">
    <property type="term" value="F:zinc ion binding"/>
    <property type="evidence" value="ECO:0007669"/>
    <property type="project" value="UniProtKB-UniRule"/>
</dbReference>
<comment type="function">
    <text evidence="7">Reversible hydration of carbon dioxide.</text>
</comment>
<evidence type="ECO:0000256" key="6">
    <source>
        <dbReference type="PIRSR" id="PIRSR601765-1"/>
    </source>
</evidence>
<dbReference type="PROSITE" id="PS00704">
    <property type="entry name" value="PROK_CO2_ANHYDRASE_1"/>
    <property type="match status" value="1"/>
</dbReference>
<keyword evidence="3 6" id="KW-0862">Zinc</keyword>
<evidence type="ECO:0000313" key="8">
    <source>
        <dbReference type="EMBL" id="PWK53946.1"/>
    </source>
</evidence>
<keyword evidence="9" id="KW-1185">Reference proteome</keyword>
<dbReference type="EC" id="4.2.1.1" evidence="7"/>
<keyword evidence="2 6" id="KW-0479">Metal-binding</keyword>
<feature type="binding site" evidence="6">
    <location>
        <position position="97"/>
    </location>
    <ligand>
        <name>Zn(2+)</name>
        <dbReference type="ChEBI" id="CHEBI:29105"/>
    </ligand>
</feature>
<reference evidence="8 9" key="1">
    <citation type="submission" date="2018-05" db="EMBL/GenBank/DDBJ databases">
        <title>Genomic Encyclopedia of Type Strains, Phase IV (KMG-IV): sequencing the most valuable type-strain genomes for metagenomic binning, comparative biology and taxonomic classification.</title>
        <authorList>
            <person name="Goeker M."/>
        </authorList>
    </citation>
    <scope>NUCLEOTIDE SEQUENCE [LARGE SCALE GENOMIC DNA]</scope>
    <source>
        <strain evidence="8 9">DSM 25350</strain>
    </source>
</reference>
<evidence type="ECO:0000256" key="5">
    <source>
        <dbReference type="ARBA" id="ARBA00048348"/>
    </source>
</evidence>
<dbReference type="PANTHER" id="PTHR11002">
    <property type="entry name" value="CARBONIC ANHYDRASE"/>
    <property type="match status" value="1"/>
</dbReference>
<comment type="catalytic activity">
    <reaction evidence="5 7">
        <text>hydrogencarbonate + H(+) = CO2 + H2O</text>
        <dbReference type="Rhea" id="RHEA:10748"/>
        <dbReference type="ChEBI" id="CHEBI:15377"/>
        <dbReference type="ChEBI" id="CHEBI:15378"/>
        <dbReference type="ChEBI" id="CHEBI:16526"/>
        <dbReference type="ChEBI" id="CHEBI:17544"/>
        <dbReference type="EC" id="4.2.1.1"/>
    </reaction>
</comment>
<dbReference type="CDD" id="cd00883">
    <property type="entry name" value="beta_CA_cladeA"/>
    <property type="match status" value="1"/>
</dbReference>
<dbReference type="Proteomes" id="UP000245790">
    <property type="component" value="Unassembled WGS sequence"/>
</dbReference>
<keyword evidence="4 7" id="KW-0456">Lyase</keyword>
<protein>
    <recommendedName>
        <fullName evidence="7">Carbonic anhydrase</fullName>
        <ecNumber evidence="7">4.2.1.1</ecNumber>
    </recommendedName>
    <alternativeName>
        <fullName evidence="7">Carbonate dehydratase</fullName>
    </alternativeName>
</protein>
<dbReference type="SMART" id="SM00947">
    <property type="entry name" value="Pro_CA"/>
    <property type="match status" value="1"/>
</dbReference>
<evidence type="ECO:0000256" key="2">
    <source>
        <dbReference type="ARBA" id="ARBA00022723"/>
    </source>
</evidence>
<evidence type="ECO:0000313" key="9">
    <source>
        <dbReference type="Proteomes" id="UP000245790"/>
    </source>
</evidence>
<dbReference type="Pfam" id="PF00484">
    <property type="entry name" value="Pro_CA"/>
    <property type="match status" value="1"/>
</dbReference>
<feature type="binding site" evidence="6">
    <location>
        <position position="41"/>
    </location>
    <ligand>
        <name>Zn(2+)</name>
        <dbReference type="ChEBI" id="CHEBI:29105"/>
    </ligand>
</feature>